<accession>A0ABX0SII1</accession>
<organism evidence="2 3">
    <name type="scientific">Brooklawnia cerclae</name>
    <dbReference type="NCBI Taxonomy" id="349934"/>
    <lineage>
        <taxon>Bacteria</taxon>
        <taxon>Bacillati</taxon>
        <taxon>Actinomycetota</taxon>
        <taxon>Actinomycetes</taxon>
        <taxon>Propionibacteriales</taxon>
        <taxon>Propionibacteriaceae</taxon>
        <taxon>Brooklawnia</taxon>
    </lineage>
</organism>
<feature type="domain" description="AMMECR1" evidence="1">
    <location>
        <begin position="1"/>
        <end position="192"/>
    </location>
</feature>
<dbReference type="Pfam" id="PF01871">
    <property type="entry name" value="AMMECR1"/>
    <property type="match status" value="1"/>
</dbReference>
<dbReference type="Gene3D" id="3.30.1490.150">
    <property type="entry name" value="Hypothetical protein ph0010, domain 2"/>
    <property type="match status" value="1"/>
</dbReference>
<dbReference type="InterPro" id="IPR027485">
    <property type="entry name" value="AMMECR1_N"/>
</dbReference>
<dbReference type="EMBL" id="JAAMOZ010000002">
    <property type="protein sequence ID" value="NIH58197.1"/>
    <property type="molecule type" value="Genomic_DNA"/>
</dbReference>
<proteinExistence type="predicted"/>
<gene>
    <name evidence="2" type="ORF">FB473_002889</name>
</gene>
<dbReference type="Gene3D" id="3.30.700.20">
    <property type="entry name" value="Hypothetical protein ph0010, domain 1"/>
    <property type="match status" value="1"/>
</dbReference>
<evidence type="ECO:0000259" key="1">
    <source>
        <dbReference type="PROSITE" id="PS51112"/>
    </source>
</evidence>
<reference evidence="2 3" key="1">
    <citation type="submission" date="2020-02" db="EMBL/GenBank/DDBJ databases">
        <title>Sequencing the genomes of 1000 actinobacteria strains.</title>
        <authorList>
            <person name="Klenk H.-P."/>
        </authorList>
    </citation>
    <scope>NUCLEOTIDE SEQUENCE [LARGE SCALE GENOMIC DNA]</scope>
    <source>
        <strain evidence="2 3">DSM 19609</strain>
    </source>
</reference>
<evidence type="ECO:0000313" key="3">
    <source>
        <dbReference type="Proteomes" id="UP000749311"/>
    </source>
</evidence>
<dbReference type="SUPFAM" id="SSF143447">
    <property type="entry name" value="AMMECR1-like"/>
    <property type="match status" value="1"/>
</dbReference>
<dbReference type="InterPro" id="IPR002733">
    <property type="entry name" value="AMMECR1_domain"/>
</dbReference>
<dbReference type="RefSeq" id="WP_167170087.1">
    <property type="nucleotide sequence ID" value="NZ_BAAAOO010000009.1"/>
</dbReference>
<dbReference type="Proteomes" id="UP000749311">
    <property type="component" value="Unassembled WGS sequence"/>
</dbReference>
<sequence>MSVPDDAGRVLLPLARGAIAERLGLRAPDVERADWLDEPGASFVTLTIGDRLRGCIGTILAHRPLGDDVVANARHAAFDDSRFAPLRADEFGAVTLEVSVLTAPDPVRFTSRDDLLARLRPGTDGLIVRAVGRRATFLPQVWEKLPDPGRFVEQLLRKAGLPESWWEPDELVVERYGVRAWSEPDGYESKGRG</sequence>
<dbReference type="InterPro" id="IPR036071">
    <property type="entry name" value="AMMECR1_dom_sf"/>
</dbReference>
<name>A0ABX0SII1_9ACTN</name>
<dbReference type="PANTHER" id="PTHR13016:SF0">
    <property type="entry name" value="AMME SYNDROME CANDIDATE GENE 1 PROTEIN"/>
    <property type="match status" value="1"/>
</dbReference>
<dbReference type="PANTHER" id="PTHR13016">
    <property type="entry name" value="AMMECR1 HOMOLOG"/>
    <property type="match status" value="1"/>
</dbReference>
<evidence type="ECO:0000313" key="2">
    <source>
        <dbReference type="EMBL" id="NIH58197.1"/>
    </source>
</evidence>
<dbReference type="NCBIfam" id="TIGR04335">
    <property type="entry name" value="AmmeMemoSam_A"/>
    <property type="match status" value="1"/>
</dbReference>
<keyword evidence="3" id="KW-1185">Reference proteome</keyword>
<protein>
    <recommendedName>
        <fullName evidence="1">AMMECR1 domain-containing protein</fullName>
    </recommendedName>
</protein>
<dbReference type="InterPro" id="IPR027623">
    <property type="entry name" value="AmmeMemoSam_A"/>
</dbReference>
<comment type="caution">
    <text evidence="2">The sequence shown here is derived from an EMBL/GenBank/DDBJ whole genome shotgun (WGS) entry which is preliminary data.</text>
</comment>
<dbReference type="PROSITE" id="PS51112">
    <property type="entry name" value="AMMECR1"/>
    <property type="match status" value="1"/>
</dbReference>
<dbReference type="InterPro" id="IPR023473">
    <property type="entry name" value="AMMECR1"/>
</dbReference>